<name>A0A3M7LZW0_9PLEO</name>
<accession>A0A3M7LZW0</accession>
<evidence type="ECO:0000313" key="2">
    <source>
        <dbReference type="Proteomes" id="UP000265663"/>
    </source>
</evidence>
<keyword evidence="1" id="KW-0067">ATP-binding</keyword>
<organism evidence="1 2">
    <name type="scientific">Pyrenophora seminiperda CCB06</name>
    <dbReference type="NCBI Taxonomy" id="1302712"/>
    <lineage>
        <taxon>Eukaryota</taxon>
        <taxon>Fungi</taxon>
        <taxon>Dikarya</taxon>
        <taxon>Ascomycota</taxon>
        <taxon>Pezizomycotina</taxon>
        <taxon>Dothideomycetes</taxon>
        <taxon>Pleosporomycetidae</taxon>
        <taxon>Pleosporales</taxon>
        <taxon>Pleosporineae</taxon>
        <taxon>Pleosporaceae</taxon>
        <taxon>Pyrenophora</taxon>
    </lineage>
</organism>
<dbReference type="AlphaFoldDB" id="A0A3M7LZW0"/>
<dbReference type="EMBL" id="KE747811">
    <property type="protein sequence ID" value="RMZ67732.1"/>
    <property type="molecule type" value="Genomic_DNA"/>
</dbReference>
<keyword evidence="1" id="KW-0347">Helicase</keyword>
<proteinExistence type="predicted"/>
<dbReference type="Proteomes" id="UP000265663">
    <property type="component" value="Unassembled WGS sequence"/>
</dbReference>
<protein>
    <submittedName>
        <fullName evidence="1">Dead deah box helicase</fullName>
    </submittedName>
</protein>
<gene>
    <name evidence="1" type="ORF">GMOD_00010104</name>
</gene>
<dbReference type="GO" id="GO:0004386">
    <property type="term" value="F:helicase activity"/>
    <property type="evidence" value="ECO:0007669"/>
    <property type="project" value="UniProtKB-KW"/>
</dbReference>
<keyword evidence="1" id="KW-0378">Hydrolase</keyword>
<evidence type="ECO:0000313" key="1">
    <source>
        <dbReference type="EMBL" id="RMZ67732.1"/>
    </source>
</evidence>
<reference evidence="1 2" key="1">
    <citation type="journal article" date="2014" name="PLoS ONE">
        <title>De novo Genome Assembly of the Fungal Plant Pathogen Pyrenophora semeniperda.</title>
        <authorList>
            <person name="Soliai M.M."/>
            <person name="Meyer S.E."/>
            <person name="Udall J.A."/>
            <person name="Elzinga D.E."/>
            <person name="Hermansen R.A."/>
            <person name="Bodily P.M."/>
            <person name="Hart A.A."/>
            <person name="Coleman C.E."/>
        </authorList>
    </citation>
    <scope>NUCLEOTIDE SEQUENCE [LARGE SCALE GENOMIC DNA]</scope>
    <source>
        <strain evidence="1 2">CCB06</strain>
        <tissue evidence="1">Mycelium</tissue>
    </source>
</reference>
<sequence length="133" mass="15121">MNSKNRRGFNLFCYAIASYNILFIKSPVLENLGGIFELLERDTLICLFAQTIASLLYNKELSKQLNILNLLVNLADLLNRFLLAALTRDACLRNTLLANKAIKKKYNSLLNTFVKASKNSFNRILPISITTNY</sequence>
<keyword evidence="1" id="KW-0547">Nucleotide-binding</keyword>
<keyword evidence="2" id="KW-1185">Reference proteome</keyword>